<keyword evidence="3 4" id="KW-0460">Magnesium</keyword>
<dbReference type="EC" id="4.2.3.-" evidence="4"/>
<dbReference type="InterPro" id="IPR034686">
    <property type="entry name" value="Terpene_cyclase-like_2"/>
</dbReference>
<dbReference type="SUPFAM" id="SSF48576">
    <property type="entry name" value="Terpenoid synthases"/>
    <property type="match status" value="1"/>
</dbReference>
<evidence type="ECO:0000256" key="2">
    <source>
        <dbReference type="ARBA" id="ARBA00006333"/>
    </source>
</evidence>
<evidence type="ECO:0000313" key="5">
    <source>
        <dbReference type="EMBL" id="KAH7051358.1"/>
    </source>
</evidence>
<evidence type="ECO:0000256" key="1">
    <source>
        <dbReference type="ARBA" id="ARBA00001946"/>
    </source>
</evidence>
<comment type="caution">
    <text evidence="5">The sequence shown here is derived from an EMBL/GenBank/DDBJ whole genome shotgun (WGS) entry which is preliminary data.</text>
</comment>
<keyword evidence="6" id="KW-1185">Reference proteome</keyword>
<keyword evidence="4" id="KW-0479">Metal-binding</keyword>
<comment type="cofactor">
    <cofactor evidence="1 4">
        <name>Mg(2+)</name>
        <dbReference type="ChEBI" id="CHEBI:18420"/>
    </cofactor>
</comment>
<sequence length="404" mass="44673">MSSTTISQGSVNAKITAPTNQKDLSRVTHAYDWLQDASIEFLNPTPPALSPSSLPLVAQSEDDTNAFDVFPTAAGLPWHTGFLGARQNRHWKAGLKSSTAALEAFARSADMSQLVRAADGKSLADVAARHLRVAEEDRFTKFPTYLWPEADEERTKLLAVAMVLAVVFDDLWEAHEEAKLDTIRDDFVRRLKGTAAGEESSKTELQALIDSVVDGFKDQDRIAGDGGQEVIARVVDFSKHVPPQSEFKSLDDYFTYRYVDVAAPFLIAGTKFSISSDVRIEDPKLATIVRLAGDHISLVNDLASFEKEFREFEAGELRNLVNAVSIVRKLFGLQSWSSAKAFTYAMQCELETRIKKEVERLETIGALDAEQWRFLKALLTMLAGNVFYSTIASRYGGEGAKLPP</sequence>
<keyword evidence="4" id="KW-0456">Lyase</keyword>
<dbReference type="EMBL" id="JAGTJR010000012">
    <property type="protein sequence ID" value="KAH7051358.1"/>
    <property type="molecule type" value="Genomic_DNA"/>
</dbReference>
<dbReference type="Gene3D" id="1.10.600.10">
    <property type="entry name" value="Farnesyl Diphosphate Synthase"/>
    <property type="match status" value="1"/>
</dbReference>
<dbReference type="Pfam" id="PF19086">
    <property type="entry name" value="Terpene_syn_C_2"/>
    <property type="match status" value="1"/>
</dbReference>
<accession>A0ABQ8GCB9</accession>
<proteinExistence type="inferred from homology"/>
<name>A0ABQ8GCB9_9PEZI</name>
<evidence type="ECO:0000313" key="6">
    <source>
        <dbReference type="Proteomes" id="UP000774617"/>
    </source>
</evidence>
<dbReference type="PANTHER" id="PTHR35201">
    <property type="entry name" value="TERPENE SYNTHASE"/>
    <property type="match status" value="1"/>
</dbReference>
<reference evidence="5 6" key="1">
    <citation type="journal article" date="2021" name="Nat. Commun.">
        <title>Genetic determinants of endophytism in the Arabidopsis root mycobiome.</title>
        <authorList>
            <person name="Mesny F."/>
            <person name="Miyauchi S."/>
            <person name="Thiergart T."/>
            <person name="Pickel B."/>
            <person name="Atanasova L."/>
            <person name="Karlsson M."/>
            <person name="Huettel B."/>
            <person name="Barry K.W."/>
            <person name="Haridas S."/>
            <person name="Chen C."/>
            <person name="Bauer D."/>
            <person name="Andreopoulos W."/>
            <person name="Pangilinan J."/>
            <person name="LaButti K."/>
            <person name="Riley R."/>
            <person name="Lipzen A."/>
            <person name="Clum A."/>
            <person name="Drula E."/>
            <person name="Henrissat B."/>
            <person name="Kohler A."/>
            <person name="Grigoriev I.V."/>
            <person name="Martin F.M."/>
            <person name="Hacquard S."/>
        </authorList>
    </citation>
    <scope>NUCLEOTIDE SEQUENCE [LARGE SCALE GENOMIC DNA]</scope>
    <source>
        <strain evidence="5 6">MPI-SDFR-AT-0080</strain>
    </source>
</reference>
<gene>
    <name evidence="5" type="ORF">B0J12DRAFT_624408</name>
</gene>
<dbReference type="PANTHER" id="PTHR35201:SF4">
    <property type="entry name" value="BETA-PINACENE SYNTHASE-RELATED"/>
    <property type="match status" value="1"/>
</dbReference>
<organism evidence="5 6">
    <name type="scientific">Macrophomina phaseolina</name>
    <dbReference type="NCBI Taxonomy" id="35725"/>
    <lineage>
        <taxon>Eukaryota</taxon>
        <taxon>Fungi</taxon>
        <taxon>Dikarya</taxon>
        <taxon>Ascomycota</taxon>
        <taxon>Pezizomycotina</taxon>
        <taxon>Dothideomycetes</taxon>
        <taxon>Dothideomycetes incertae sedis</taxon>
        <taxon>Botryosphaeriales</taxon>
        <taxon>Botryosphaeriaceae</taxon>
        <taxon>Macrophomina</taxon>
    </lineage>
</organism>
<evidence type="ECO:0000256" key="3">
    <source>
        <dbReference type="ARBA" id="ARBA00022842"/>
    </source>
</evidence>
<comment type="similarity">
    <text evidence="2 4">Belongs to the terpene synthase family.</text>
</comment>
<protein>
    <recommendedName>
        <fullName evidence="4">Terpene synthase</fullName>
        <ecNumber evidence="4">4.2.3.-</ecNumber>
    </recommendedName>
</protein>
<evidence type="ECO:0000256" key="4">
    <source>
        <dbReference type="RuleBase" id="RU366034"/>
    </source>
</evidence>
<dbReference type="Proteomes" id="UP000774617">
    <property type="component" value="Unassembled WGS sequence"/>
</dbReference>
<dbReference type="InterPro" id="IPR008949">
    <property type="entry name" value="Isoprenoid_synthase_dom_sf"/>
</dbReference>